<evidence type="ECO:0000313" key="6">
    <source>
        <dbReference type="Proteomes" id="UP001239445"/>
    </source>
</evidence>
<name>A0AAJ0FBQ6_9PEZI</name>
<proteinExistence type="predicted"/>
<organism evidence="5 6">
    <name type="scientific">Echria macrotheca</name>
    <dbReference type="NCBI Taxonomy" id="438768"/>
    <lineage>
        <taxon>Eukaryota</taxon>
        <taxon>Fungi</taxon>
        <taxon>Dikarya</taxon>
        <taxon>Ascomycota</taxon>
        <taxon>Pezizomycotina</taxon>
        <taxon>Sordariomycetes</taxon>
        <taxon>Sordariomycetidae</taxon>
        <taxon>Sordariales</taxon>
        <taxon>Schizotheciaceae</taxon>
        <taxon>Echria</taxon>
    </lineage>
</organism>
<dbReference type="EMBL" id="MU839833">
    <property type="protein sequence ID" value="KAK1755400.1"/>
    <property type="molecule type" value="Genomic_DNA"/>
</dbReference>
<evidence type="ECO:0000313" key="5">
    <source>
        <dbReference type="EMBL" id="KAK1755400.1"/>
    </source>
</evidence>
<protein>
    <submittedName>
        <fullName evidence="5">Ankyrin repeat-containing domain protein</fullName>
    </submittedName>
</protein>
<gene>
    <name evidence="5" type="ORF">QBC47DRAFT_422678</name>
</gene>
<keyword evidence="2 3" id="KW-0040">ANK repeat</keyword>
<dbReference type="InterPro" id="IPR046347">
    <property type="entry name" value="bZIP_sf"/>
</dbReference>
<dbReference type="Pfam" id="PF12796">
    <property type="entry name" value="Ank_2"/>
    <property type="match status" value="2"/>
</dbReference>
<dbReference type="InterPro" id="IPR002110">
    <property type="entry name" value="Ankyrin_rpt"/>
</dbReference>
<dbReference type="AlphaFoldDB" id="A0AAJ0FBQ6"/>
<keyword evidence="1" id="KW-0677">Repeat</keyword>
<feature type="repeat" description="ANK" evidence="3">
    <location>
        <begin position="218"/>
        <end position="247"/>
    </location>
</feature>
<comment type="caution">
    <text evidence="5">The sequence shown here is derived from an EMBL/GenBank/DDBJ whole genome shotgun (WGS) entry which is preliminary data.</text>
</comment>
<feature type="repeat" description="ANK" evidence="3">
    <location>
        <begin position="152"/>
        <end position="184"/>
    </location>
</feature>
<evidence type="ECO:0000256" key="1">
    <source>
        <dbReference type="ARBA" id="ARBA00022737"/>
    </source>
</evidence>
<dbReference type="GO" id="GO:0003700">
    <property type="term" value="F:DNA-binding transcription factor activity"/>
    <property type="evidence" value="ECO:0007669"/>
    <property type="project" value="InterPro"/>
</dbReference>
<dbReference type="CDD" id="cd14688">
    <property type="entry name" value="bZIP_YAP"/>
    <property type="match status" value="1"/>
</dbReference>
<dbReference type="Gene3D" id="1.25.40.20">
    <property type="entry name" value="Ankyrin repeat-containing domain"/>
    <property type="match status" value="2"/>
</dbReference>
<dbReference type="SUPFAM" id="SSF57959">
    <property type="entry name" value="Leucine zipper domain"/>
    <property type="match status" value="1"/>
</dbReference>
<evidence type="ECO:0000256" key="2">
    <source>
        <dbReference type="ARBA" id="ARBA00023043"/>
    </source>
</evidence>
<dbReference type="SMART" id="SM00248">
    <property type="entry name" value="ANK"/>
    <property type="match status" value="4"/>
</dbReference>
<evidence type="ECO:0000256" key="3">
    <source>
        <dbReference type="PROSITE-ProRule" id="PRU00023"/>
    </source>
</evidence>
<reference evidence="5" key="1">
    <citation type="submission" date="2023-06" db="EMBL/GenBank/DDBJ databases">
        <title>Genome-scale phylogeny and comparative genomics of the fungal order Sordariales.</title>
        <authorList>
            <consortium name="Lawrence Berkeley National Laboratory"/>
            <person name="Hensen N."/>
            <person name="Bonometti L."/>
            <person name="Westerberg I."/>
            <person name="Brannstrom I.O."/>
            <person name="Guillou S."/>
            <person name="Cros-Aarteil S."/>
            <person name="Calhoun S."/>
            <person name="Haridas S."/>
            <person name="Kuo A."/>
            <person name="Mondo S."/>
            <person name="Pangilinan J."/>
            <person name="Riley R."/>
            <person name="Labutti K."/>
            <person name="Andreopoulos B."/>
            <person name="Lipzen A."/>
            <person name="Chen C."/>
            <person name="Yanf M."/>
            <person name="Daum C."/>
            <person name="Ng V."/>
            <person name="Clum A."/>
            <person name="Steindorff A."/>
            <person name="Ohm R."/>
            <person name="Martin F."/>
            <person name="Silar P."/>
            <person name="Natvig D."/>
            <person name="Lalanne C."/>
            <person name="Gautier V."/>
            <person name="Ament-Velasquez S.L."/>
            <person name="Kruys A."/>
            <person name="Hutchinson M.I."/>
            <person name="Powell A.J."/>
            <person name="Barry K."/>
            <person name="Miller A.N."/>
            <person name="Grigoriev I.V."/>
            <person name="Debuchy R."/>
            <person name="Gladieux P."/>
            <person name="Thoren M.H."/>
            <person name="Johannesson H."/>
        </authorList>
    </citation>
    <scope>NUCLEOTIDE SEQUENCE</scope>
    <source>
        <strain evidence="5">PSN4</strain>
    </source>
</reference>
<dbReference type="Proteomes" id="UP001239445">
    <property type="component" value="Unassembled WGS sequence"/>
</dbReference>
<accession>A0AAJ0FBQ6</accession>
<dbReference type="PANTHER" id="PTHR24198">
    <property type="entry name" value="ANKYRIN REPEAT AND PROTEIN KINASE DOMAIN-CONTAINING PROTEIN"/>
    <property type="match status" value="1"/>
</dbReference>
<dbReference type="PROSITE" id="PS50297">
    <property type="entry name" value="ANK_REP_REGION"/>
    <property type="match status" value="4"/>
</dbReference>
<dbReference type="SUPFAM" id="SSF48403">
    <property type="entry name" value="Ankyrin repeat"/>
    <property type="match status" value="1"/>
</dbReference>
<feature type="repeat" description="ANK" evidence="3">
    <location>
        <begin position="119"/>
        <end position="151"/>
    </location>
</feature>
<dbReference type="PANTHER" id="PTHR24198:SF165">
    <property type="entry name" value="ANKYRIN REPEAT-CONTAINING PROTEIN-RELATED"/>
    <property type="match status" value="1"/>
</dbReference>
<dbReference type="PRINTS" id="PR01415">
    <property type="entry name" value="ANKYRIN"/>
</dbReference>
<dbReference type="PROSITE" id="PS50088">
    <property type="entry name" value="ANK_REPEAT"/>
    <property type="match status" value="4"/>
</dbReference>
<dbReference type="InterPro" id="IPR036770">
    <property type="entry name" value="Ankyrin_rpt-contain_sf"/>
</dbReference>
<feature type="region of interest" description="Disordered" evidence="4">
    <location>
        <begin position="1"/>
        <end position="31"/>
    </location>
</feature>
<feature type="repeat" description="ANK" evidence="3">
    <location>
        <begin position="185"/>
        <end position="217"/>
    </location>
</feature>
<evidence type="ECO:0000256" key="4">
    <source>
        <dbReference type="SAM" id="MobiDB-lite"/>
    </source>
</evidence>
<sequence>MAQDTTRALLEKRERKRQQNRIAQRNYRRNQKERMQALEAALGRSESDDAALTIVSPPASNSAETFLDPTLVATSRSTPPASAIPALACDDSPLWAIDPALIRDNPRPPVSTGLLAAEQGRSSLHFAVCNGDQSMARLLLDRGADVTRQDDTGSTPLHLAAECGLEGLVALLLERSADPAATDFLGRTALFRAVLSENETVVKLLLEASVDVNMKDSLGNVALHLAVESGSESLAVLLLEYGANVNA</sequence>
<dbReference type="Gene3D" id="1.20.5.170">
    <property type="match status" value="1"/>
</dbReference>
<keyword evidence="6" id="KW-1185">Reference proteome</keyword>